<evidence type="ECO:0000256" key="1">
    <source>
        <dbReference type="ARBA" id="ARBA00004365"/>
    </source>
</evidence>
<keyword evidence="7" id="KW-1185">Reference proteome</keyword>
<accession>A0ABW0NZY1</accession>
<keyword evidence="4" id="KW-0975">Bacterial flagellum</keyword>
<evidence type="ECO:0000256" key="2">
    <source>
        <dbReference type="ARBA" id="ARBA00004613"/>
    </source>
</evidence>
<evidence type="ECO:0000313" key="7">
    <source>
        <dbReference type="Proteomes" id="UP001596060"/>
    </source>
</evidence>
<organism evidence="6 7">
    <name type="scientific">Bosea massiliensis</name>
    <dbReference type="NCBI Taxonomy" id="151419"/>
    <lineage>
        <taxon>Bacteria</taxon>
        <taxon>Pseudomonadati</taxon>
        <taxon>Pseudomonadota</taxon>
        <taxon>Alphaproteobacteria</taxon>
        <taxon>Hyphomicrobiales</taxon>
        <taxon>Boseaceae</taxon>
        <taxon>Bosea</taxon>
    </lineage>
</organism>
<comment type="subcellular location">
    <subcellularLocation>
        <location evidence="1">Bacterial flagellum</location>
    </subcellularLocation>
    <subcellularLocation>
        <location evidence="2">Secreted</location>
    </subcellularLocation>
</comment>
<gene>
    <name evidence="6" type="ORF">ACFPN9_06630</name>
</gene>
<evidence type="ECO:0000313" key="6">
    <source>
        <dbReference type="EMBL" id="MFC5504932.1"/>
    </source>
</evidence>
<name>A0ABW0NZY1_9HYPH</name>
<comment type="similarity">
    <text evidence="3">Belongs to the bacterial flagellin family.</text>
</comment>
<feature type="domain" description="Flagellin N-terminal" evidence="5">
    <location>
        <begin position="14"/>
        <end position="140"/>
    </location>
</feature>
<evidence type="ECO:0000259" key="5">
    <source>
        <dbReference type="Pfam" id="PF00669"/>
    </source>
</evidence>
<dbReference type="PANTHER" id="PTHR42792:SF1">
    <property type="entry name" value="FLAGELLAR HOOK-ASSOCIATED PROTEIN 3"/>
    <property type="match status" value="1"/>
</dbReference>
<reference evidence="7" key="1">
    <citation type="journal article" date="2019" name="Int. J. Syst. Evol. Microbiol.">
        <title>The Global Catalogue of Microorganisms (GCM) 10K type strain sequencing project: providing services to taxonomists for standard genome sequencing and annotation.</title>
        <authorList>
            <consortium name="The Broad Institute Genomics Platform"/>
            <consortium name="The Broad Institute Genome Sequencing Center for Infectious Disease"/>
            <person name="Wu L."/>
            <person name="Ma J."/>
        </authorList>
    </citation>
    <scope>NUCLEOTIDE SEQUENCE [LARGE SCALE GENOMIC DNA]</scope>
    <source>
        <strain evidence="7">CCUG 43117</strain>
    </source>
</reference>
<dbReference type="InterPro" id="IPR001029">
    <property type="entry name" value="Flagellin_N"/>
</dbReference>
<dbReference type="EMBL" id="JBHSLU010000010">
    <property type="protein sequence ID" value="MFC5504932.1"/>
    <property type="molecule type" value="Genomic_DNA"/>
</dbReference>
<sequence>MTISAYGSGAYRAATPNRLVSTRNELTDLERQLSTQQRAESYGDLGMDRRVSLDLNEKVSTLDAWLEGITRGNVNLNIASKAVENYAKLTSETVNDTRSNTYIPSSTGRSAPQVLAEEKFKQTLDLLNTQVNGRYLFSGKTSDVQPTATYAEMIDGDGAGRAGLRQMIDERRQADLGVGGLGRLTTGGAGATATIADANPVHSYGFKLAGATSSSAALTPAYTAGPPADLTVTVASLPAVGDTLRVKLALPDGTEEEIVLTARAPGTTGNAADSFEIGTDVNTTAANLRASITAAIGKEAATTLSAASSQVAARNFFAGSTNSPPLRVPGPPYDTATAAPAPGTAANTVIWYKGDDGSDPARSTSSIQVDKGQIVGTGARANEEAFRIGLAQFAVMAVETFPANDANSQPRYEAMIARVSDRLAFGNGAQKPAEIITELGSAQTSLARAKERHESTKNYLTGALADVETVSKEEVAVQILALQTQLQASYETTSILSKLTLTNYL</sequence>
<dbReference type="RefSeq" id="WP_066718739.1">
    <property type="nucleotide sequence ID" value="NZ_JBHSLU010000010.1"/>
</dbReference>
<dbReference type="PANTHER" id="PTHR42792">
    <property type="entry name" value="FLAGELLIN"/>
    <property type="match status" value="1"/>
</dbReference>
<comment type="caution">
    <text evidence="6">The sequence shown here is derived from an EMBL/GenBank/DDBJ whole genome shotgun (WGS) entry which is preliminary data.</text>
</comment>
<protein>
    <recommendedName>
        <fullName evidence="5">Flagellin N-terminal domain-containing protein</fullName>
    </recommendedName>
</protein>
<proteinExistence type="inferred from homology"/>
<evidence type="ECO:0000256" key="4">
    <source>
        <dbReference type="ARBA" id="ARBA00023143"/>
    </source>
</evidence>
<dbReference type="SUPFAM" id="SSF64518">
    <property type="entry name" value="Phase 1 flagellin"/>
    <property type="match status" value="1"/>
</dbReference>
<dbReference type="InterPro" id="IPR001492">
    <property type="entry name" value="Flagellin"/>
</dbReference>
<evidence type="ECO:0000256" key="3">
    <source>
        <dbReference type="ARBA" id="ARBA00005709"/>
    </source>
</evidence>
<dbReference type="Pfam" id="PF00669">
    <property type="entry name" value="Flagellin_N"/>
    <property type="match status" value="1"/>
</dbReference>
<dbReference type="Proteomes" id="UP001596060">
    <property type="component" value="Unassembled WGS sequence"/>
</dbReference>